<dbReference type="KEGG" id="pcx:LPB68_06970"/>
<dbReference type="GO" id="GO:0005829">
    <property type="term" value="C:cytosol"/>
    <property type="evidence" value="ECO:0007669"/>
    <property type="project" value="TreeGrafter"/>
</dbReference>
<protein>
    <submittedName>
        <fullName evidence="6">LysR family transcriptional regulator</fullName>
    </submittedName>
</protein>
<dbReference type="PROSITE" id="PS50931">
    <property type="entry name" value="HTH_LYSR"/>
    <property type="match status" value="1"/>
</dbReference>
<dbReference type="OrthoDB" id="2659059at2"/>
<dbReference type="InterPro" id="IPR036388">
    <property type="entry name" value="WH-like_DNA-bd_sf"/>
</dbReference>
<evidence type="ECO:0000256" key="4">
    <source>
        <dbReference type="ARBA" id="ARBA00023163"/>
    </source>
</evidence>
<dbReference type="SUPFAM" id="SSF46785">
    <property type="entry name" value="Winged helix' DNA-binding domain"/>
    <property type="match status" value="1"/>
</dbReference>
<dbReference type="GO" id="GO:0003700">
    <property type="term" value="F:DNA-binding transcription factor activity"/>
    <property type="evidence" value="ECO:0007669"/>
    <property type="project" value="InterPro"/>
</dbReference>
<feature type="domain" description="HTH lysR-type" evidence="5">
    <location>
        <begin position="1"/>
        <end position="57"/>
    </location>
</feature>
<dbReference type="Pfam" id="PF03466">
    <property type="entry name" value="LysR_substrate"/>
    <property type="match status" value="1"/>
</dbReference>
<dbReference type="PANTHER" id="PTHR30419">
    <property type="entry name" value="HTH-TYPE TRANSCRIPTIONAL REGULATOR YBHD"/>
    <property type="match status" value="1"/>
</dbReference>
<gene>
    <name evidence="6" type="ORF">PNBC_00050</name>
</gene>
<dbReference type="Pfam" id="PF00126">
    <property type="entry name" value="HTH_1"/>
    <property type="match status" value="1"/>
</dbReference>
<dbReference type="Proteomes" id="UP000077134">
    <property type="component" value="Unassembled WGS sequence"/>
</dbReference>
<dbReference type="RefSeq" id="WP_068653980.1">
    <property type="nucleotide sequence ID" value="NZ_CP017770.1"/>
</dbReference>
<reference evidence="6 7" key="1">
    <citation type="submission" date="2016-02" db="EMBL/GenBank/DDBJ databases">
        <title>Paenibacillus sp. LPB0068, isolated from Crassostrea gigas.</title>
        <authorList>
            <person name="Shin S.-K."/>
            <person name="Yi H."/>
        </authorList>
    </citation>
    <scope>NUCLEOTIDE SEQUENCE [LARGE SCALE GENOMIC DNA]</scope>
    <source>
        <strain evidence="6 7">LPB0068</strain>
    </source>
</reference>
<comment type="caution">
    <text evidence="6">The sequence shown here is derived from an EMBL/GenBank/DDBJ whole genome shotgun (WGS) entry which is preliminary data.</text>
</comment>
<sequence length="298" mass="33767">MFEALNGFAIIVEQSSLNKASKILNISQPALSRKIAKLESDLGVQLFHRRGKRLELTSIGHLTYTFALEQNERQKRFLRTIAEHKDGSQISVTLGASLTTLQTTLPPIINTFMKKHPNAEIKVVTGRTHEIVLALRQKKIDVGIVASSIHEPGLSCIPLFEDHLELVLPRTHSLAEITEVNMNHLNGMPMIIFSSGTWYRKLTDELFENTSVIPDIRMEIDSFEAIVRLLPTCKAVTLLPKSYLHQQLLDDNDLMVIHIPDLKETRRTTSLIYGDYTELSKAAQQWIEETTSLFNSFH</sequence>
<evidence type="ECO:0000259" key="5">
    <source>
        <dbReference type="PROSITE" id="PS50931"/>
    </source>
</evidence>
<keyword evidence="3" id="KW-0238">DNA-binding</keyword>
<dbReference type="AlphaFoldDB" id="A0A167GQ51"/>
<dbReference type="PANTHER" id="PTHR30419:SF8">
    <property type="entry name" value="NITROGEN ASSIMILATION TRANSCRIPTIONAL ACTIVATOR-RELATED"/>
    <property type="match status" value="1"/>
</dbReference>
<evidence type="ECO:0000256" key="2">
    <source>
        <dbReference type="ARBA" id="ARBA00023015"/>
    </source>
</evidence>
<dbReference type="CDD" id="cd05466">
    <property type="entry name" value="PBP2_LTTR_substrate"/>
    <property type="match status" value="1"/>
</dbReference>
<dbReference type="PRINTS" id="PR00039">
    <property type="entry name" value="HTHLYSR"/>
</dbReference>
<evidence type="ECO:0000313" key="7">
    <source>
        <dbReference type="Proteomes" id="UP000077134"/>
    </source>
</evidence>
<accession>A0A167GQ51</accession>
<organism evidence="6 7">
    <name type="scientific">Paenibacillus crassostreae</name>
    <dbReference type="NCBI Taxonomy" id="1763538"/>
    <lineage>
        <taxon>Bacteria</taxon>
        <taxon>Bacillati</taxon>
        <taxon>Bacillota</taxon>
        <taxon>Bacilli</taxon>
        <taxon>Bacillales</taxon>
        <taxon>Paenibacillaceae</taxon>
        <taxon>Paenibacillus</taxon>
    </lineage>
</organism>
<comment type="similarity">
    <text evidence="1">Belongs to the LysR transcriptional regulatory family.</text>
</comment>
<dbReference type="Gene3D" id="1.10.10.10">
    <property type="entry name" value="Winged helix-like DNA-binding domain superfamily/Winged helix DNA-binding domain"/>
    <property type="match status" value="1"/>
</dbReference>
<dbReference type="EMBL" id="LSFN01000001">
    <property type="protein sequence ID" value="OAB77794.1"/>
    <property type="molecule type" value="Genomic_DNA"/>
</dbReference>
<evidence type="ECO:0000256" key="3">
    <source>
        <dbReference type="ARBA" id="ARBA00023125"/>
    </source>
</evidence>
<dbReference type="Gene3D" id="3.40.190.290">
    <property type="match status" value="1"/>
</dbReference>
<dbReference type="InterPro" id="IPR000847">
    <property type="entry name" value="LysR_HTH_N"/>
</dbReference>
<name>A0A167GQ51_9BACL</name>
<dbReference type="GO" id="GO:0003677">
    <property type="term" value="F:DNA binding"/>
    <property type="evidence" value="ECO:0007669"/>
    <property type="project" value="UniProtKB-KW"/>
</dbReference>
<evidence type="ECO:0000256" key="1">
    <source>
        <dbReference type="ARBA" id="ARBA00009437"/>
    </source>
</evidence>
<dbReference type="InterPro" id="IPR050950">
    <property type="entry name" value="HTH-type_LysR_regulators"/>
</dbReference>
<dbReference type="STRING" id="1763538.LPB68_06970"/>
<keyword evidence="7" id="KW-1185">Reference proteome</keyword>
<keyword evidence="4" id="KW-0804">Transcription</keyword>
<keyword evidence="2" id="KW-0805">Transcription regulation</keyword>
<proteinExistence type="inferred from homology"/>
<evidence type="ECO:0000313" key="6">
    <source>
        <dbReference type="EMBL" id="OAB77794.1"/>
    </source>
</evidence>
<dbReference type="InterPro" id="IPR005119">
    <property type="entry name" value="LysR_subst-bd"/>
</dbReference>
<dbReference type="InterPro" id="IPR036390">
    <property type="entry name" value="WH_DNA-bd_sf"/>
</dbReference>
<dbReference type="SUPFAM" id="SSF53850">
    <property type="entry name" value="Periplasmic binding protein-like II"/>
    <property type="match status" value="1"/>
</dbReference>